<dbReference type="InterPro" id="IPR001667">
    <property type="entry name" value="DDH_dom"/>
</dbReference>
<keyword evidence="4" id="KW-0378">Hydrolase</keyword>
<evidence type="ECO:0000256" key="2">
    <source>
        <dbReference type="ARBA" id="ARBA00019841"/>
    </source>
</evidence>
<feature type="domain" description="RecJ OB" evidence="8">
    <location>
        <begin position="455"/>
        <end position="563"/>
    </location>
</feature>
<evidence type="ECO:0000313" key="10">
    <source>
        <dbReference type="Proteomes" id="UP000321168"/>
    </source>
</evidence>
<dbReference type="PANTHER" id="PTHR30255:SF2">
    <property type="entry name" value="SINGLE-STRANDED-DNA-SPECIFIC EXONUCLEASE RECJ"/>
    <property type="match status" value="1"/>
</dbReference>
<name>A0A5C6VL74_9FLAO</name>
<dbReference type="Gene3D" id="3.90.1640.30">
    <property type="match status" value="1"/>
</dbReference>
<dbReference type="NCBIfam" id="TIGR00644">
    <property type="entry name" value="recJ"/>
    <property type="match status" value="1"/>
</dbReference>
<protein>
    <recommendedName>
        <fullName evidence="2">Single-stranded-DNA-specific exonuclease RecJ</fullName>
    </recommendedName>
</protein>
<evidence type="ECO:0000256" key="4">
    <source>
        <dbReference type="ARBA" id="ARBA00022801"/>
    </source>
</evidence>
<evidence type="ECO:0000259" key="7">
    <source>
        <dbReference type="Pfam" id="PF02272"/>
    </source>
</evidence>
<dbReference type="InterPro" id="IPR004610">
    <property type="entry name" value="RecJ"/>
</dbReference>
<dbReference type="InterPro" id="IPR041122">
    <property type="entry name" value="RecJ_OB"/>
</dbReference>
<feature type="domain" description="DDH" evidence="6">
    <location>
        <begin position="80"/>
        <end position="230"/>
    </location>
</feature>
<keyword evidence="3" id="KW-0540">Nuclease</keyword>
<keyword evidence="10" id="KW-1185">Reference proteome</keyword>
<evidence type="ECO:0000256" key="1">
    <source>
        <dbReference type="ARBA" id="ARBA00005915"/>
    </source>
</evidence>
<dbReference type="OrthoDB" id="9809852at2"/>
<evidence type="ECO:0000259" key="8">
    <source>
        <dbReference type="Pfam" id="PF17768"/>
    </source>
</evidence>
<dbReference type="PANTHER" id="PTHR30255">
    <property type="entry name" value="SINGLE-STRANDED-DNA-SPECIFIC EXONUCLEASE RECJ"/>
    <property type="match status" value="1"/>
</dbReference>
<comment type="similarity">
    <text evidence="1">Belongs to the RecJ family.</text>
</comment>
<dbReference type="GO" id="GO:0003676">
    <property type="term" value="F:nucleic acid binding"/>
    <property type="evidence" value="ECO:0007669"/>
    <property type="project" value="InterPro"/>
</dbReference>
<dbReference type="GO" id="GO:0006281">
    <property type="term" value="P:DNA repair"/>
    <property type="evidence" value="ECO:0007669"/>
    <property type="project" value="InterPro"/>
</dbReference>
<dbReference type="Pfam" id="PF02272">
    <property type="entry name" value="DHHA1"/>
    <property type="match status" value="1"/>
</dbReference>
<reference evidence="9 10" key="1">
    <citation type="submission" date="2019-08" db="EMBL/GenBank/DDBJ databases">
        <title>Genome of Luteibaculum oceani JCM 18817.</title>
        <authorList>
            <person name="Bowman J.P."/>
        </authorList>
    </citation>
    <scope>NUCLEOTIDE SEQUENCE [LARGE SCALE GENOMIC DNA]</scope>
    <source>
        <strain evidence="9 10">JCM 18817</strain>
    </source>
</reference>
<evidence type="ECO:0000259" key="6">
    <source>
        <dbReference type="Pfam" id="PF01368"/>
    </source>
</evidence>
<dbReference type="Pfam" id="PF17768">
    <property type="entry name" value="RecJ_OB"/>
    <property type="match status" value="1"/>
</dbReference>
<evidence type="ECO:0000256" key="3">
    <source>
        <dbReference type="ARBA" id="ARBA00022722"/>
    </source>
</evidence>
<gene>
    <name evidence="9" type="primary">recJ</name>
    <name evidence="9" type="ORF">FRX97_00400</name>
</gene>
<dbReference type="Gene3D" id="3.10.310.30">
    <property type="match status" value="1"/>
</dbReference>
<proteinExistence type="inferred from homology"/>
<accession>A0A5C6VL74</accession>
<dbReference type="EMBL" id="VORB01000001">
    <property type="protein sequence ID" value="TXC85116.1"/>
    <property type="molecule type" value="Genomic_DNA"/>
</dbReference>
<dbReference type="GO" id="GO:0006310">
    <property type="term" value="P:DNA recombination"/>
    <property type="evidence" value="ECO:0007669"/>
    <property type="project" value="InterPro"/>
</dbReference>
<dbReference type="Pfam" id="PF01368">
    <property type="entry name" value="DHH"/>
    <property type="match status" value="1"/>
</dbReference>
<comment type="caution">
    <text evidence="9">The sequence shown here is derived from an EMBL/GenBank/DDBJ whole genome shotgun (WGS) entry which is preliminary data.</text>
</comment>
<dbReference type="SUPFAM" id="SSF64182">
    <property type="entry name" value="DHH phosphoesterases"/>
    <property type="match status" value="1"/>
</dbReference>
<evidence type="ECO:0000256" key="5">
    <source>
        <dbReference type="ARBA" id="ARBA00022839"/>
    </source>
</evidence>
<dbReference type="InterPro" id="IPR003156">
    <property type="entry name" value="DHHA1_dom"/>
</dbReference>
<organism evidence="9 10">
    <name type="scientific">Luteibaculum oceani</name>
    <dbReference type="NCBI Taxonomy" id="1294296"/>
    <lineage>
        <taxon>Bacteria</taxon>
        <taxon>Pseudomonadati</taxon>
        <taxon>Bacteroidota</taxon>
        <taxon>Flavobacteriia</taxon>
        <taxon>Flavobacteriales</taxon>
        <taxon>Luteibaculaceae</taxon>
        <taxon>Luteibaculum</taxon>
    </lineage>
</organism>
<feature type="domain" description="DHHA1" evidence="7">
    <location>
        <begin position="350"/>
        <end position="441"/>
    </location>
</feature>
<dbReference type="GO" id="GO:0008409">
    <property type="term" value="F:5'-3' exonuclease activity"/>
    <property type="evidence" value="ECO:0007669"/>
    <property type="project" value="InterPro"/>
</dbReference>
<dbReference type="RefSeq" id="WP_147012236.1">
    <property type="nucleotide sequence ID" value="NZ_VORB01000001.1"/>
</dbReference>
<dbReference type="Proteomes" id="UP000321168">
    <property type="component" value="Unassembled WGS sequence"/>
</dbReference>
<dbReference type="InterPro" id="IPR038763">
    <property type="entry name" value="DHH_sf"/>
</dbReference>
<sequence>MDKRWTPTPLPAEDQSSGLSQKLNVSKVISDLLLQRGINDFESAKSFFRPNIGQLYSPFLMKGMDAAVRCLGMALEQQKKIMVYGDYDVDGTSAVALVYGFLKKYHNNIEFYIPDRYGEGYGVSHQGMSYAIDQGVDLLITLDCGIKAVETLKIATDAGIDVIICDHHFPGNELPIATAILNPKQKDCAYPFKELCGCGVGFKLLQGLVEKYNLEEEVLWAQLDLVAIATAADIVPIVDENRTLTALGLSVINSDPRPGIQALFEAAGNKKEIGVGDLVFTVAPRINAAGRIEHGKEAVKLLSRDEMDEATNLAKNLHVLNMERRQLDQEMAAEALEQILARGLGEKNTTVVYDPSWHKGVVGIVASRLTETYYRPTVVLCKSDDKITGSVRSVKGFDVHDALCECSDYLEQFGGHKYAAGLTMKADRLDAFSQKFEEVVSRKIPKELLIPEIEYDHELHLSQITGKFYNVLKQMAPFGPGNLAPLFLFKEVFVQGRSRILGGKHLKFNVTQSGTESIHFPCIAFGMAEKLQFIENQKPFQMLASIEENHWNGRVELQLVVKDIKPEF</sequence>
<dbReference type="AlphaFoldDB" id="A0A5C6VL74"/>
<evidence type="ECO:0000313" key="9">
    <source>
        <dbReference type="EMBL" id="TXC85116.1"/>
    </source>
</evidence>
<dbReference type="InterPro" id="IPR051673">
    <property type="entry name" value="SSDNA_exonuclease_RecJ"/>
</dbReference>
<keyword evidence="5 9" id="KW-0269">Exonuclease</keyword>